<dbReference type="GO" id="GO:0016020">
    <property type="term" value="C:membrane"/>
    <property type="evidence" value="ECO:0007669"/>
    <property type="project" value="UniProtKB-SubCell"/>
</dbReference>
<accession>A0A176Z7D2</accession>
<keyword evidence="7" id="KW-0902">Two-component regulatory system</keyword>
<dbReference type="PANTHER" id="PTHR24421">
    <property type="entry name" value="NITRATE/NITRITE SENSOR PROTEIN NARX-RELATED"/>
    <property type="match status" value="1"/>
</dbReference>
<dbReference type="EMBL" id="LSEF01000061">
    <property type="protein sequence ID" value="OAF15715.1"/>
    <property type="molecule type" value="Genomic_DNA"/>
</dbReference>
<evidence type="ECO:0000256" key="2">
    <source>
        <dbReference type="ARBA" id="ARBA00004370"/>
    </source>
</evidence>
<keyword evidence="9" id="KW-0812">Transmembrane</keyword>
<comment type="subcellular location">
    <subcellularLocation>
        <location evidence="2">Membrane</location>
    </subcellularLocation>
</comment>
<keyword evidence="4" id="KW-0597">Phosphoprotein</keyword>
<comment type="caution">
    <text evidence="12">The sequence shown here is derived from an EMBL/GenBank/DDBJ whole genome shotgun (WGS) entry which is preliminary data.</text>
</comment>
<dbReference type="Pfam" id="PF02518">
    <property type="entry name" value="HATPase_c"/>
    <property type="match status" value="1"/>
</dbReference>
<keyword evidence="9" id="KW-1133">Transmembrane helix</keyword>
<keyword evidence="6 12" id="KW-0418">Kinase</keyword>
<dbReference type="PANTHER" id="PTHR24421:SF58">
    <property type="entry name" value="SIGNAL TRANSDUCTION HISTIDINE-PROTEIN KINASE_PHOSPHATASE UHPB"/>
    <property type="match status" value="1"/>
</dbReference>
<feature type="domain" description="HAMP" evidence="11">
    <location>
        <begin position="184"/>
        <end position="236"/>
    </location>
</feature>
<dbReference type="Gene3D" id="3.30.565.10">
    <property type="entry name" value="Histidine kinase-like ATPase, C-terminal domain"/>
    <property type="match status" value="1"/>
</dbReference>
<dbReference type="InterPro" id="IPR011712">
    <property type="entry name" value="Sig_transdc_His_kin_sub3_dim/P"/>
</dbReference>
<dbReference type="Gene3D" id="6.10.340.10">
    <property type="match status" value="1"/>
</dbReference>
<feature type="transmembrane region" description="Helical" evidence="9">
    <location>
        <begin position="160"/>
        <end position="184"/>
    </location>
</feature>
<dbReference type="SMART" id="SM00387">
    <property type="entry name" value="HATPase_c"/>
    <property type="match status" value="1"/>
</dbReference>
<gene>
    <name evidence="12" type="ORF">AXW67_14875</name>
</gene>
<dbReference type="EC" id="2.7.13.3" evidence="3"/>
<feature type="domain" description="Histidine kinase" evidence="10">
    <location>
        <begin position="259"/>
        <end position="456"/>
    </location>
</feature>
<dbReference type="InterPro" id="IPR005467">
    <property type="entry name" value="His_kinase_dom"/>
</dbReference>
<dbReference type="InterPro" id="IPR036890">
    <property type="entry name" value="HATPase_C_sf"/>
</dbReference>
<dbReference type="AlphaFoldDB" id="A0A176Z7D2"/>
<evidence type="ECO:0000256" key="4">
    <source>
        <dbReference type="ARBA" id="ARBA00022553"/>
    </source>
</evidence>
<dbReference type="Gene3D" id="1.20.5.1930">
    <property type="match status" value="1"/>
</dbReference>
<dbReference type="Proteomes" id="UP000077173">
    <property type="component" value="Unassembled WGS sequence"/>
</dbReference>
<proteinExistence type="predicted"/>
<comment type="catalytic activity">
    <reaction evidence="1">
        <text>ATP + protein L-histidine = ADP + protein N-phospho-L-histidine.</text>
        <dbReference type="EC" id="2.7.13.3"/>
    </reaction>
</comment>
<dbReference type="GO" id="GO:0000155">
    <property type="term" value="F:phosphorelay sensor kinase activity"/>
    <property type="evidence" value="ECO:0007669"/>
    <property type="project" value="InterPro"/>
</dbReference>
<dbReference type="Pfam" id="PF07730">
    <property type="entry name" value="HisKA_3"/>
    <property type="match status" value="1"/>
</dbReference>
<reference evidence="12 13" key="1">
    <citation type="submission" date="2016-02" db="EMBL/GenBank/DDBJ databases">
        <title>Draft genome sequence of the strain BR 10247T Bradyrhizobium neotropicale isolated from nodules of Centrolobium paraense.</title>
        <authorList>
            <person name="Simoes-Araujo J.L."/>
            <person name="Barauna A.C."/>
            <person name="Silva K."/>
            <person name="Zilli J.E."/>
        </authorList>
    </citation>
    <scope>NUCLEOTIDE SEQUENCE [LARGE SCALE GENOMIC DNA]</scope>
    <source>
        <strain evidence="12 13">BR 10247</strain>
    </source>
</reference>
<dbReference type="InterPro" id="IPR050482">
    <property type="entry name" value="Sensor_HK_TwoCompSys"/>
</dbReference>
<dbReference type="InterPro" id="IPR003660">
    <property type="entry name" value="HAMP_dom"/>
</dbReference>
<keyword evidence="5" id="KW-0808">Transferase</keyword>
<dbReference type="CDD" id="cd16917">
    <property type="entry name" value="HATPase_UhpB-NarQ-NarX-like"/>
    <property type="match status" value="1"/>
</dbReference>
<evidence type="ECO:0000259" key="11">
    <source>
        <dbReference type="PROSITE" id="PS50885"/>
    </source>
</evidence>
<evidence type="ECO:0000313" key="13">
    <source>
        <dbReference type="Proteomes" id="UP000077173"/>
    </source>
</evidence>
<dbReference type="SUPFAM" id="SSF55874">
    <property type="entry name" value="ATPase domain of HSP90 chaperone/DNA topoisomerase II/histidine kinase"/>
    <property type="match status" value="1"/>
</dbReference>
<dbReference type="GO" id="GO:0046983">
    <property type="term" value="F:protein dimerization activity"/>
    <property type="evidence" value="ECO:0007669"/>
    <property type="project" value="InterPro"/>
</dbReference>
<evidence type="ECO:0000256" key="9">
    <source>
        <dbReference type="SAM" id="Phobius"/>
    </source>
</evidence>
<evidence type="ECO:0000256" key="5">
    <source>
        <dbReference type="ARBA" id="ARBA00022679"/>
    </source>
</evidence>
<dbReference type="PROSITE" id="PS50885">
    <property type="entry name" value="HAMP"/>
    <property type="match status" value="1"/>
</dbReference>
<evidence type="ECO:0000256" key="3">
    <source>
        <dbReference type="ARBA" id="ARBA00012438"/>
    </source>
</evidence>
<dbReference type="RefSeq" id="WP_063679310.1">
    <property type="nucleotide sequence ID" value="NZ_LSEF01000061.1"/>
</dbReference>
<keyword evidence="13" id="KW-1185">Reference proteome</keyword>
<dbReference type="InterPro" id="IPR003594">
    <property type="entry name" value="HATPase_dom"/>
</dbReference>
<evidence type="ECO:0000256" key="7">
    <source>
        <dbReference type="ARBA" id="ARBA00023012"/>
    </source>
</evidence>
<dbReference type="SMART" id="SM00304">
    <property type="entry name" value="HAMP"/>
    <property type="match status" value="1"/>
</dbReference>
<evidence type="ECO:0000313" key="12">
    <source>
        <dbReference type="EMBL" id="OAF15715.1"/>
    </source>
</evidence>
<evidence type="ECO:0000259" key="10">
    <source>
        <dbReference type="PROSITE" id="PS50109"/>
    </source>
</evidence>
<dbReference type="PROSITE" id="PS50109">
    <property type="entry name" value="HIS_KIN"/>
    <property type="match status" value="1"/>
</dbReference>
<evidence type="ECO:0000256" key="6">
    <source>
        <dbReference type="ARBA" id="ARBA00022777"/>
    </source>
</evidence>
<protein>
    <recommendedName>
        <fullName evidence="3">histidine kinase</fullName>
        <ecNumber evidence="3">2.7.13.3</ecNumber>
    </recommendedName>
</protein>
<keyword evidence="9" id="KW-0472">Membrane</keyword>
<keyword evidence="8" id="KW-0175">Coiled coil</keyword>
<evidence type="ECO:0000256" key="1">
    <source>
        <dbReference type="ARBA" id="ARBA00000085"/>
    </source>
</evidence>
<name>A0A176Z7D2_9BRAD</name>
<feature type="coiled-coil region" evidence="8">
    <location>
        <begin position="224"/>
        <end position="251"/>
    </location>
</feature>
<organism evidence="12 13">
    <name type="scientific">Bradyrhizobium neotropicale</name>
    <dbReference type="NCBI Taxonomy" id="1497615"/>
    <lineage>
        <taxon>Bacteria</taxon>
        <taxon>Pseudomonadati</taxon>
        <taxon>Pseudomonadota</taxon>
        <taxon>Alphaproteobacteria</taxon>
        <taxon>Hyphomicrobiales</taxon>
        <taxon>Nitrobacteraceae</taxon>
        <taxon>Bradyrhizobium</taxon>
    </lineage>
</organism>
<evidence type="ECO:0000256" key="8">
    <source>
        <dbReference type="SAM" id="Coils"/>
    </source>
</evidence>
<sequence length="456" mass="49055">MRLVLQLVARLLLIVVLCLGAATVWATFDAYRSVDRATAASAQRVAKALQALYWHELLLRSNRMREHLLPVPDWRTIETMKLISPGVCVEFQPAAAFEKPLCGQNQGIGKIPPRWFAAIVPTFLGSHAEVVRPVSPRAAAAGTVVATPDAAAAISLAWEYILNVVGVALLMSAAIALLASLAIAHALAPARAIVTALQRMARGQYRTKLPRFRSMELAMIGEAVGELGARLEEATEQRAALTRRLIEIRDDERRALARELHDEFGQNLSAILAFANTIETAAARESKDNGTAQDARMISQATHRIMASLRDTLKRLRNPLPEELGLEASLVNLVDRWRSQSAAQPTIQLDLKGDLADISGPAATTAYRVAQECLTNALRHSAAREISLHIERRSGGDDALLIRVEDDGGGDAERVARSAGFGLTGIRERVAAAGGSLSILPATRGLSVAATIPLAA</sequence>